<dbReference type="InterPro" id="IPR001972">
    <property type="entry name" value="Stomatin_HflK_fam"/>
</dbReference>
<accession>A0A3G5A9A2</accession>
<keyword evidence="1" id="KW-0175">Coiled coil</keyword>
<dbReference type="Pfam" id="PF01145">
    <property type="entry name" value="Band_7"/>
    <property type="match status" value="1"/>
</dbReference>
<dbReference type="InterPro" id="IPR050710">
    <property type="entry name" value="Band7/mec-2_domain"/>
</dbReference>
<name>A0A3G5A9A2_9VIRU</name>
<organism evidence="3">
    <name type="scientific">Hyperionvirus sp</name>
    <dbReference type="NCBI Taxonomy" id="2487770"/>
    <lineage>
        <taxon>Viruses</taxon>
        <taxon>Varidnaviria</taxon>
        <taxon>Bamfordvirae</taxon>
        <taxon>Nucleocytoviricota</taxon>
        <taxon>Megaviricetes</taxon>
        <taxon>Imitervirales</taxon>
        <taxon>Mimiviridae</taxon>
        <taxon>Klosneuvirinae</taxon>
    </lineage>
</organism>
<dbReference type="PRINTS" id="PR00721">
    <property type="entry name" value="STOMATIN"/>
</dbReference>
<protein>
    <submittedName>
        <fullName evidence="3">Stomatin family protein</fullName>
    </submittedName>
</protein>
<evidence type="ECO:0000259" key="2">
    <source>
        <dbReference type="SMART" id="SM00244"/>
    </source>
</evidence>
<dbReference type="PANTHER" id="PTHR43327:SF10">
    <property type="entry name" value="STOMATIN-LIKE PROTEIN 2, MITOCHONDRIAL"/>
    <property type="match status" value="1"/>
</dbReference>
<evidence type="ECO:0000313" key="3">
    <source>
        <dbReference type="EMBL" id="AYV83847.1"/>
    </source>
</evidence>
<gene>
    <name evidence="3" type="ORF">Hyperionvirus12_44</name>
</gene>
<dbReference type="CDD" id="cd08829">
    <property type="entry name" value="SPFH_paraslipin"/>
    <property type="match status" value="1"/>
</dbReference>
<evidence type="ECO:0000256" key="1">
    <source>
        <dbReference type="SAM" id="Coils"/>
    </source>
</evidence>
<dbReference type="InterPro" id="IPR001107">
    <property type="entry name" value="Band_7"/>
</dbReference>
<dbReference type="GO" id="GO:0016020">
    <property type="term" value="C:membrane"/>
    <property type="evidence" value="ECO:0007669"/>
    <property type="project" value="InterPro"/>
</dbReference>
<feature type="domain" description="Band 7" evidence="2">
    <location>
        <begin position="26"/>
        <end position="185"/>
    </location>
</feature>
<dbReference type="SMART" id="SM00244">
    <property type="entry name" value="PHB"/>
    <property type="match status" value="1"/>
</dbReference>
<dbReference type="InterPro" id="IPR036013">
    <property type="entry name" value="Band_7/SPFH_dom_sf"/>
</dbReference>
<sequence>MLRQAFRIARRVGVVARAPQTVPVRKLFRVIDQGNCAYRERLGMTREKLEPGIRWKLPLIHKLTVIPLRELRSELKEVRATTKDNVHVVVTGSLYFRVTDPEKACYSIDDYYGAVVSLGHSSSRAVIGTFDYDKINSERQVLNNKLIEKIGGESNEKWGVECTRFEIQTFHPLSKEVEKHMELQMEAERKRRENELLVQAQIRTGEGHKQTAILKSEGELIAQKNQAEGKYIIAQRDADAKRYEMETMANAMGEQLGIISGKLGSADLASKYILEQIRLLNLGKVAEGPNNTIYLPADFAPVKVITDLLKPATIPATVA</sequence>
<feature type="coiled-coil region" evidence="1">
    <location>
        <begin position="173"/>
        <end position="200"/>
    </location>
</feature>
<dbReference type="PANTHER" id="PTHR43327">
    <property type="entry name" value="STOMATIN-LIKE PROTEIN 2, MITOCHONDRIAL"/>
    <property type="match status" value="1"/>
</dbReference>
<dbReference type="Gene3D" id="3.30.479.30">
    <property type="entry name" value="Band 7 domain"/>
    <property type="match status" value="1"/>
</dbReference>
<reference evidence="3" key="1">
    <citation type="submission" date="2018-10" db="EMBL/GenBank/DDBJ databases">
        <title>Hidden diversity of soil giant viruses.</title>
        <authorList>
            <person name="Schulz F."/>
            <person name="Alteio L."/>
            <person name="Goudeau D."/>
            <person name="Ryan E.M."/>
            <person name="Malmstrom R.R."/>
            <person name="Blanchard J."/>
            <person name="Woyke T."/>
        </authorList>
    </citation>
    <scope>NUCLEOTIDE SEQUENCE</scope>
    <source>
        <strain evidence="3">HYV1</strain>
    </source>
</reference>
<proteinExistence type="predicted"/>
<dbReference type="EMBL" id="MK072394">
    <property type="protein sequence ID" value="AYV83847.1"/>
    <property type="molecule type" value="Genomic_DNA"/>
</dbReference>
<dbReference type="SUPFAM" id="SSF117892">
    <property type="entry name" value="Band 7/SPFH domain"/>
    <property type="match status" value="1"/>
</dbReference>